<evidence type="ECO:0000256" key="8">
    <source>
        <dbReference type="ARBA" id="ARBA00023136"/>
    </source>
</evidence>
<dbReference type="CDD" id="cd06261">
    <property type="entry name" value="TM_PBP2"/>
    <property type="match status" value="1"/>
</dbReference>
<dbReference type="PROSITE" id="PS50928">
    <property type="entry name" value="ABC_TM1"/>
    <property type="match status" value="1"/>
</dbReference>
<protein>
    <submittedName>
        <fullName evidence="11">Amino-acid transporter subunit membrane component of ABC superfamily</fullName>
    </submittedName>
</protein>
<dbReference type="PANTHER" id="PTHR30614:SF37">
    <property type="entry name" value="AMINO-ACID ABC TRANSPORTER PERMEASE PROTEIN YHDX-RELATED"/>
    <property type="match status" value="1"/>
</dbReference>
<evidence type="ECO:0000256" key="7">
    <source>
        <dbReference type="ARBA" id="ARBA00022989"/>
    </source>
</evidence>
<gene>
    <name evidence="11" type="primary">aapQ</name>
    <name evidence="11" type="ORF">MPLDJ20_70123</name>
</gene>
<dbReference type="Gene3D" id="1.10.3720.10">
    <property type="entry name" value="MetI-like"/>
    <property type="match status" value="1"/>
</dbReference>
<dbReference type="GO" id="GO:0022857">
    <property type="term" value="F:transmembrane transporter activity"/>
    <property type="evidence" value="ECO:0007669"/>
    <property type="project" value="InterPro"/>
</dbReference>
<evidence type="ECO:0000313" key="12">
    <source>
        <dbReference type="Proteomes" id="UP000046373"/>
    </source>
</evidence>
<evidence type="ECO:0000256" key="3">
    <source>
        <dbReference type="ARBA" id="ARBA00022448"/>
    </source>
</evidence>
<dbReference type="PANTHER" id="PTHR30614">
    <property type="entry name" value="MEMBRANE COMPONENT OF AMINO ACID ABC TRANSPORTER"/>
    <property type="match status" value="1"/>
</dbReference>
<evidence type="ECO:0000256" key="4">
    <source>
        <dbReference type="ARBA" id="ARBA00022475"/>
    </source>
</evidence>
<dbReference type="InterPro" id="IPR000515">
    <property type="entry name" value="MetI-like"/>
</dbReference>
<dbReference type="GeneID" id="31893348"/>
<evidence type="ECO:0000256" key="5">
    <source>
        <dbReference type="ARBA" id="ARBA00022692"/>
    </source>
</evidence>
<dbReference type="PROSITE" id="PS51257">
    <property type="entry name" value="PROKAR_LIPOPROTEIN"/>
    <property type="match status" value="1"/>
</dbReference>
<evidence type="ECO:0000313" key="11">
    <source>
        <dbReference type="EMBL" id="CDX45295.1"/>
    </source>
</evidence>
<dbReference type="GO" id="GO:0006865">
    <property type="term" value="P:amino acid transport"/>
    <property type="evidence" value="ECO:0007669"/>
    <property type="project" value="UniProtKB-KW"/>
</dbReference>
<dbReference type="EMBL" id="CCNB01000044">
    <property type="protein sequence ID" value="CDX45295.1"/>
    <property type="molecule type" value="Genomic_DNA"/>
</dbReference>
<comment type="similarity">
    <text evidence="2">Belongs to the binding-protein-dependent transport system permease family. HisMQ subfamily.</text>
</comment>
<feature type="transmembrane region" description="Helical" evidence="9">
    <location>
        <begin position="352"/>
        <end position="371"/>
    </location>
</feature>
<proteinExistence type="inferred from homology"/>
<keyword evidence="5 9" id="KW-0812">Transmembrane</keyword>
<feature type="transmembrane region" description="Helical" evidence="9">
    <location>
        <begin position="12"/>
        <end position="34"/>
    </location>
</feature>
<dbReference type="Proteomes" id="UP000046373">
    <property type="component" value="Unassembled WGS sequence"/>
</dbReference>
<keyword evidence="4" id="KW-1003">Cell membrane</keyword>
<dbReference type="AlphaFoldDB" id="A0A090FN23"/>
<evidence type="ECO:0000256" key="2">
    <source>
        <dbReference type="ARBA" id="ARBA00010072"/>
    </source>
</evidence>
<dbReference type="GO" id="GO:0043190">
    <property type="term" value="C:ATP-binding cassette (ABC) transporter complex"/>
    <property type="evidence" value="ECO:0007669"/>
    <property type="project" value="InterPro"/>
</dbReference>
<sequence length="387" mass="41545">MVSLLRNQKVRNALLQALYVGSLAAMVLACVMIARRNLAEQGITSGFDFLFKSTGWDVNFSLLPATANDPYWWFFLIGIVNTLFLGTTGLILATIVGTIVGLARTSSNELARLLGRTYVDIFRNIPLILQVFFWYALITHLPTPRAAHEAFGMLLTSRGLYVPVPNVAGIAFAAAILGVIAAIALPLWLGRTSHLSQPFGERVGIQLTAAATALATAAIILALGRLPDLPLIDFPALQGLNLKGGMRIPPEFSALAIAIAIYGGSYIAEIVRGGFKAVGKGQMEAALSLGLSPWRVFTLVRLPLALRAMLPILANQYVWLMKATTMGIAVGFTDFFMIVALTINHSGQTLEVIGILMAGFLAINLSLAAVFNRINKAIALKGNQLRG</sequence>
<evidence type="ECO:0000256" key="1">
    <source>
        <dbReference type="ARBA" id="ARBA00004429"/>
    </source>
</evidence>
<keyword evidence="3 9" id="KW-0813">Transport</keyword>
<evidence type="ECO:0000256" key="9">
    <source>
        <dbReference type="RuleBase" id="RU363032"/>
    </source>
</evidence>
<keyword evidence="6" id="KW-0029">Amino-acid transport</keyword>
<reference evidence="11 12" key="1">
    <citation type="submission" date="2014-08" db="EMBL/GenBank/DDBJ databases">
        <authorList>
            <person name="Moulin Lionel"/>
        </authorList>
    </citation>
    <scope>NUCLEOTIDE SEQUENCE [LARGE SCALE GENOMIC DNA]</scope>
</reference>
<comment type="subcellular location">
    <subcellularLocation>
        <location evidence="1">Cell inner membrane</location>
        <topology evidence="1">Multi-pass membrane protein</topology>
    </subcellularLocation>
    <subcellularLocation>
        <location evidence="9">Cell membrane</location>
        <topology evidence="9">Multi-pass membrane protein</topology>
    </subcellularLocation>
</comment>
<dbReference type="InterPro" id="IPR035906">
    <property type="entry name" value="MetI-like_sf"/>
</dbReference>
<organism evidence="11 12">
    <name type="scientific">Mesorhizobium plurifarium</name>
    <dbReference type="NCBI Taxonomy" id="69974"/>
    <lineage>
        <taxon>Bacteria</taxon>
        <taxon>Pseudomonadati</taxon>
        <taxon>Pseudomonadota</taxon>
        <taxon>Alphaproteobacteria</taxon>
        <taxon>Hyphomicrobiales</taxon>
        <taxon>Phyllobacteriaceae</taxon>
        <taxon>Mesorhizobium</taxon>
    </lineage>
</organism>
<feature type="transmembrane region" description="Helical" evidence="9">
    <location>
        <begin position="121"/>
        <end position="138"/>
    </location>
</feature>
<dbReference type="NCBIfam" id="TIGR01726">
    <property type="entry name" value="HEQRo_perm_3TM"/>
    <property type="match status" value="1"/>
</dbReference>
<dbReference type="InterPro" id="IPR043429">
    <property type="entry name" value="ArtM/GltK/GlnP/TcyL/YhdX-like"/>
</dbReference>
<feature type="transmembrane region" description="Helical" evidence="9">
    <location>
        <begin position="317"/>
        <end position="340"/>
    </location>
</feature>
<feature type="transmembrane region" description="Helical" evidence="9">
    <location>
        <begin position="252"/>
        <end position="271"/>
    </location>
</feature>
<dbReference type="SUPFAM" id="SSF161098">
    <property type="entry name" value="MetI-like"/>
    <property type="match status" value="1"/>
</dbReference>
<feature type="transmembrane region" description="Helical" evidence="9">
    <location>
        <begin position="203"/>
        <end position="224"/>
    </location>
</feature>
<dbReference type="Pfam" id="PF00528">
    <property type="entry name" value="BPD_transp_1"/>
    <property type="match status" value="1"/>
</dbReference>
<keyword evidence="7 9" id="KW-1133">Transmembrane helix</keyword>
<dbReference type="InterPro" id="IPR010065">
    <property type="entry name" value="AA_ABC_transptr_permease_3TM"/>
</dbReference>
<accession>A0A090FN23</accession>
<keyword evidence="8 9" id="KW-0472">Membrane</keyword>
<feature type="transmembrane region" description="Helical" evidence="9">
    <location>
        <begin position="167"/>
        <end position="191"/>
    </location>
</feature>
<name>A0A090FN23_MESPL</name>
<feature type="domain" description="ABC transmembrane type-1" evidence="10">
    <location>
        <begin position="79"/>
        <end position="371"/>
    </location>
</feature>
<evidence type="ECO:0000256" key="6">
    <source>
        <dbReference type="ARBA" id="ARBA00022970"/>
    </source>
</evidence>
<feature type="transmembrane region" description="Helical" evidence="9">
    <location>
        <begin position="71"/>
        <end position="100"/>
    </location>
</feature>
<evidence type="ECO:0000259" key="10">
    <source>
        <dbReference type="PROSITE" id="PS50928"/>
    </source>
</evidence>